<dbReference type="KEGG" id="ddz:DSYM_15790"/>
<name>A0A809QZP8_9PROT</name>
<dbReference type="AlphaFoldDB" id="A0A809QZP8"/>
<sequence>MPCEVGYRIADILRLDHGVVWADIEAHQEKDPKKRAYWENFLARAAVFVLAVGIGSVAGPGQTQAPPLNMQTQVNMYYV</sequence>
<dbReference type="EMBL" id="AP021857">
    <property type="protein sequence ID" value="BBO20880.1"/>
    <property type="molecule type" value="Genomic_DNA"/>
</dbReference>
<evidence type="ECO:0000256" key="1">
    <source>
        <dbReference type="SAM" id="Phobius"/>
    </source>
</evidence>
<gene>
    <name evidence="2" type="ORF">DSYM_15790</name>
</gene>
<protein>
    <submittedName>
        <fullName evidence="2">Uncharacterized protein</fullName>
    </submittedName>
</protein>
<evidence type="ECO:0000313" key="2">
    <source>
        <dbReference type="EMBL" id="BBO20880.1"/>
    </source>
</evidence>
<keyword evidence="1" id="KW-1133">Transmembrane helix</keyword>
<proteinExistence type="predicted"/>
<keyword evidence="1" id="KW-0472">Membrane</keyword>
<evidence type="ECO:0000313" key="3">
    <source>
        <dbReference type="Proteomes" id="UP000662914"/>
    </source>
</evidence>
<feature type="transmembrane region" description="Helical" evidence="1">
    <location>
        <begin position="41"/>
        <end position="59"/>
    </location>
</feature>
<accession>A0A809QZP8</accession>
<reference evidence="2" key="1">
    <citation type="journal article" name="DNA Res.">
        <title>The physiological potential of anammox bacteria as revealed by their core genome structure.</title>
        <authorList>
            <person name="Okubo T."/>
            <person name="Toyoda A."/>
            <person name="Fukuhara K."/>
            <person name="Uchiyama I."/>
            <person name="Harigaya Y."/>
            <person name="Kuroiwa M."/>
            <person name="Suzuki T."/>
            <person name="Murakami Y."/>
            <person name="Suwa Y."/>
            <person name="Takami H."/>
        </authorList>
    </citation>
    <scope>NUCLEOTIDE SEQUENCE</scope>
    <source>
        <strain evidence="2">317325-3</strain>
    </source>
</reference>
<keyword evidence="1" id="KW-0812">Transmembrane</keyword>
<organism evidence="2 3">
    <name type="scientific">Candidatus Desulfobacillus denitrificans</name>
    <dbReference type="NCBI Taxonomy" id="2608985"/>
    <lineage>
        <taxon>Bacteria</taxon>
        <taxon>Pseudomonadati</taxon>
        <taxon>Pseudomonadota</taxon>
        <taxon>Betaproteobacteria</taxon>
        <taxon>Candidatus Desulfobacillus</taxon>
    </lineage>
</organism>
<dbReference type="Proteomes" id="UP000662914">
    <property type="component" value="Chromosome"/>
</dbReference>